<dbReference type="Pfam" id="PF08240">
    <property type="entry name" value="ADH_N"/>
    <property type="match status" value="1"/>
</dbReference>
<evidence type="ECO:0000256" key="4">
    <source>
        <dbReference type="RuleBase" id="RU361277"/>
    </source>
</evidence>
<protein>
    <submittedName>
        <fullName evidence="6">Galactitol-1-phosphate 5-dehydrogenase</fullName>
    </submittedName>
</protein>
<evidence type="ECO:0000313" key="7">
    <source>
        <dbReference type="Proteomes" id="UP001198151"/>
    </source>
</evidence>
<accession>A0ABS8FTH4</accession>
<dbReference type="InterPro" id="IPR050129">
    <property type="entry name" value="Zn_alcohol_dh"/>
</dbReference>
<dbReference type="RefSeq" id="WP_227706496.1">
    <property type="nucleotide sequence ID" value="NZ_JAJEQX010000003.1"/>
</dbReference>
<name>A0ABS8FTH4_9FIRM</name>
<dbReference type="SMART" id="SM00829">
    <property type="entry name" value="PKS_ER"/>
    <property type="match status" value="1"/>
</dbReference>
<evidence type="ECO:0000256" key="2">
    <source>
        <dbReference type="ARBA" id="ARBA00022833"/>
    </source>
</evidence>
<comment type="cofactor">
    <cofactor evidence="4">
        <name>Zn(2+)</name>
        <dbReference type="ChEBI" id="CHEBI:29105"/>
    </cofactor>
</comment>
<dbReference type="CDD" id="cd08236">
    <property type="entry name" value="sugar_DH"/>
    <property type="match status" value="1"/>
</dbReference>
<evidence type="ECO:0000256" key="3">
    <source>
        <dbReference type="ARBA" id="ARBA00023002"/>
    </source>
</evidence>
<feature type="domain" description="Enoyl reductase (ER)" evidence="5">
    <location>
        <begin position="8"/>
        <end position="338"/>
    </location>
</feature>
<dbReference type="InterPro" id="IPR013154">
    <property type="entry name" value="ADH-like_N"/>
</dbReference>
<dbReference type="PANTHER" id="PTHR43401">
    <property type="entry name" value="L-THREONINE 3-DEHYDROGENASE"/>
    <property type="match status" value="1"/>
</dbReference>
<proteinExistence type="inferred from homology"/>
<dbReference type="Gene3D" id="3.40.50.720">
    <property type="entry name" value="NAD(P)-binding Rossmann-like Domain"/>
    <property type="match status" value="1"/>
</dbReference>
<keyword evidence="3" id="KW-0560">Oxidoreductase</keyword>
<evidence type="ECO:0000313" key="6">
    <source>
        <dbReference type="EMBL" id="MCC2253338.1"/>
    </source>
</evidence>
<reference evidence="6 7" key="1">
    <citation type="submission" date="2021-10" db="EMBL/GenBank/DDBJ databases">
        <title>Anaerobic single-cell dispensing facilitates the cultivation of human gut bacteria.</title>
        <authorList>
            <person name="Afrizal A."/>
        </authorList>
    </citation>
    <scope>NUCLEOTIDE SEQUENCE [LARGE SCALE GENOMIC DNA]</scope>
    <source>
        <strain evidence="6 7">CLA-AA-H200</strain>
    </source>
</reference>
<organism evidence="6 7">
    <name type="scientific">Ruminococcus turbiniformis</name>
    <dbReference type="NCBI Taxonomy" id="2881258"/>
    <lineage>
        <taxon>Bacteria</taxon>
        <taxon>Bacillati</taxon>
        <taxon>Bacillota</taxon>
        <taxon>Clostridia</taxon>
        <taxon>Eubacteriales</taxon>
        <taxon>Oscillospiraceae</taxon>
        <taxon>Ruminococcus</taxon>
    </lineage>
</organism>
<dbReference type="InterPro" id="IPR002328">
    <property type="entry name" value="ADH_Zn_CS"/>
</dbReference>
<keyword evidence="1 4" id="KW-0479">Metal-binding</keyword>
<keyword evidence="7" id="KW-1185">Reference proteome</keyword>
<dbReference type="InterPro" id="IPR036291">
    <property type="entry name" value="NAD(P)-bd_dom_sf"/>
</dbReference>
<dbReference type="Gene3D" id="3.90.180.10">
    <property type="entry name" value="Medium-chain alcohol dehydrogenases, catalytic domain"/>
    <property type="match status" value="1"/>
</dbReference>
<keyword evidence="2 4" id="KW-0862">Zinc</keyword>
<dbReference type="SUPFAM" id="SSF51735">
    <property type="entry name" value="NAD(P)-binding Rossmann-fold domains"/>
    <property type="match status" value="1"/>
</dbReference>
<comment type="similarity">
    <text evidence="4">Belongs to the zinc-containing alcohol dehydrogenase family.</text>
</comment>
<sequence>MKAMVYKGPEILSIEEIADVPVKDQEVKIRVKACGICGSDVHGYLGKTGRRIAPMVMGHEFCGEVVELGSKATKLKKGDRVTVYPVDFCGECEMCRKGDVHLCLNKRAYGVLDVDGAFAEYINVPEKCCFPIADSVSYETASLMEPLAVAYRGIGNAGDLDGKTVLIVGAGTIGLLAMACVKQKNVKKIIVSDLSDHRLEVALKMGADVAVNPGKEDFKQRILDETDGRGVDIAVEAVGAEATVRQAMSALRLSGTAVWIGNNQRMINIDMQEVVTHELSVHGSFLYGYDEFQKVAGLLNEGKIYVEPLISKTITLDEAPEYFNILANRPGNLIKVVVVDKDTVEV</sequence>
<dbReference type="SUPFAM" id="SSF50129">
    <property type="entry name" value="GroES-like"/>
    <property type="match status" value="1"/>
</dbReference>
<dbReference type="EMBL" id="JAJEQX010000003">
    <property type="protein sequence ID" value="MCC2253338.1"/>
    <property type="molecule type" value="Genomic_DNA"/>
</dbReference>
<evidence type="ECO:0000256" key="1">
    <source>
        <dbReference type="ARBA" id="ARBA00022723"/>
    </source>
</evidence>
<comment type="caution">
    <text evidence="6">The sequence shown here is derived from an EMBL/GenBank/DDBJ whole genome shotgun (WGS) entry which is preliminary data.</text>
</comment>
<dbReference type="InterPro" id="IPR011032">
    <property type="entry name" value="GroES-like_sf"/>
</dbReference>
<dbReference type="PROSITE" id="PS00059">
    <property type="entry name" value="ADH_ZINC"/>
    <property type="match status" value="1"/>
</dbReference>
<gene>
    <name evidence="6" type="ORF">LKD70_02585</name>
</gene>
<dbReference type="Proteomes" id="UP001198151">
    <property type="component" value="Unassembled WGS sequence"/>
</dbReference>
<dbReference type="InterPro" id="IPR020843">
    <property type="entry name" value="ER"/>
</dbReference>
<dbReference type="PANTHER" id="PTHR43401:SF2">
    <property type="entry name" value="L-THREONINE 3-DEHYDROGENASE"/>
    <property type="match status" value="1"/>
</dbReference>
<dbReference type="InterPro" id="IPR013149">
    <property type="entry name" value="ADH-like_C"/>
</dbReference>
<dbReference type="Pfam" id="PF00107">
    <property type="entry name" value="ADH_zinc_N"/>
    <property type="match status" value="1"/>
</dbReference>
<evidence type="ECO:0000259" key="5">
    <source>
        <dbReference type="SMART" id="SM00829"/>
    </source>
</evidence>